<organism evidence="1 2">
    <name type="scientific">Geopseudomonas aromaticivorans</name>
    <dbReference type="NCBI Taxonomy" id="2849492"/>
    <lineage>
        <taxon>Bacteria</taxon>
        <taxon>Pseudomonadati</taxon>
        <taxon>Pseudomonadota</taxon>
        <taxon>Gammaproteobacteria</taxon>
        <taxon>Pseudomonadales</taxon>
        <taxon>Pseudomonadaceae</taxon>
        <taxon>Geopseudomonas</taxon>
    </lineage>
</organism>
<dbReference type="InterPro" id="IPR002514">
    <property type="entry name" value="Transposase_8"/>
</dbReference>
<reference evidence="1 2" key="1">
    <citation type="submission" date="2021-06" db="EMBL/GenBank/DDBJ databases">
        <title>Differences between aerobic and microaerobic xylene degrading microbial communities.</title>
        <authorList>
            <person name="Banerjee S."/>
            <person name="Tancsics A."/>
        </authorList>
    </citation>
    <scope>NUCLEOTIDE SEQUENCE [LARGE SCALE GENOMIC DNA]</scope>
    <source>
        <strain evidence="1 2">MAP12</strain>
    </source>
</reference>
<sequence length="110" mass="12305">MQRRSYSKAFKAQVVQECSLPGNSVASVALSHGINTNVVHRWRRLAAACHPSTETLPAFLPVTLESHAQTVISSRAEIRIEIPHRRTTLTVHWPAADAEGCARFMREFLQ</sequence>
<comment type="caution">
    <text evidence="1">The sequence shown here is derived from an EMBL/GenBank/DDBJ whole genome shotgun (WGS) entry which is preliminary data.</text>
</comment>
<keyword evidence="2" id="KW-1185">Reference proteome</keyword>
<name>A0ABS6MY91_9GAMM</name>
<dbReference type="Pfam" id="PF01527">
    <property type="entry name" value="HTH_Tnp_1"/>
    <property type="match status" value="1"/>
</dbReference>
<gene>
    <name evidence="1" type="ORF">KRX52_10370</name>
</gene>
<accession>A0ABS6MY91</accession>
<dbReference type="RefSeq" id="WP_217681658.1">
    <property type="nucleotide sequence ID" value="NZ_JAHRGL010000021.1"/>
</dbReference>
<evidence type="ECO:0000313" key="2">
    <source>
        <dbReference type="Proteomes" id="UP000813068"/>
    </source>
</evidence>
<protein>
    <submittedName>
        <fullName evidence="1">Transposase</fullName>
    </submittedName>
</protein>
<evidence type="ECO:0000313" key="1">
    <source>
        <dbReference type="EMBL" id="MBV2133202.1"/>
    </source>
</evidence>
<dbReference type="NCBIfam" id="NF047595">
    <property type="entry name" value="IS66_ISRel24_TnpA"/>
    <property type="match status" value="1"/>
</dbReference>
<dbReference type="EMBL" id="JAHRGL010000021">
    <property type="protein sequence ID" value="MBV2133202.1"/>
    <property type="molecule type" value="Genomic_DNA"/>
</dbReference>
<proteinExistence type="predicted"/>
<dbReference type="Proteomes" id="UP000813068">
    <property type="component" value="Unassembled WGS sequence"/>
</dbReference>